<evidence type="ECO:0000313" key="3">
    <source>
        <dbReference type="EMBL" id="KZP28650.1"/>
    </source>
</evidence>
<gene>
    <name evidence="3" type="ORF">FIBSPDRAFT_1039403</name>
</gene>
<keyword evidence="2" id="KW-0732">Signal</keyword>
<organism evidence="3 4">
    <name type="scientific">Athelia psychrophila</name>
    <dbReference type="NCBI Taxonomy" id="1759441"/>
    <lineage>
        <taxon>Eukaryota</taxon>
        <taxon>Fungi</taxon>
        <taxon>Dikarya</taxon>
        <taxon>Basidiomycota</taxon>
        <taxon>Agaricomycotina</taxon>
        <taxon>Agaricomycetes</taxon>
        <taxon>Agaricomycetidae</taxon>
        <taxon>Atheliales</taxon>
        <taxon>Atheliaceae</taxon>
        <taxon>Athelia</taxon>
    </lineage>
</organism>
<sequence length="193" mass="19117">MRFSTAIFVTAALSAFTSATPIDARDASVQGAQAFLTTLKTTVTPLAAELASIQSNNATTEVVQPIVDKITAALSTATKSADALKGQPQSVVLSGASANELVPLQTVTVLVEDVLTLLIPTLGNLTTILGPGGDLTPVLPPIGADLSALVGSLLVGVTGLVVGLKPTVAGILAGVSSLVTSLGLGPLVVALGL</sequence>
<reference evidence="3 4" key="1">
    <citation type="journal article" date="2016" name="Mol. Biol. Evol.">
        <title>Comparative Genomics of Early-Diverging Mushroom-Forming Fungi Provides Insights into the Origins of Lignocellulose Decay Capabilities.</title>
        <authorList>
            <person name="Nagy L.G."/>
            <person name="Riley R."/>
            <person name="Tritt A."/>
            <person name="Adam C."/>
            <person name="Daum C."/>
            <person name="Floudas D."/>
            <person name="Sun H."/>
            <person name="Yadav J.S."/>
            <person name="Pangilinan J."/>
            <person name="Larsson K.H."/>
            <person name="Matsuura K."/>
            <person name="Barry K."/>
            <person name="Labutti K."/>
            <person name="Kuo R."/>
            <person name="Ohm R.A."/>
            <person name="Bhattacharya S.S."/>
            <person name="Shirouzu T."/>
            <person name="Yoshinaga Y."/>
            <person name="Martin F.M."/>
            <person name="Grigoriev I.V."/>
            <person name="Hibbett D.S."/>
        </authorList>
    </citation>
    <scope>NUCLEOTIDE SEQUENCE [LARGE SCALE GENOMIC DNA]</scope>
    <source>
        <strain evidence="3 4">CBS 109695</strain>
    </source>
</reference>
<accession>A0A166RU00</accession>
<protein>
    <submittedName>
        <fullName evidence="3">Uncharacterized protein</fullName>
    </submittedName>
</protein>
<evidence type="ECO:0000256" key="2">
    <source>
        <dbReference type="SAM" id="SignalP"/>
    </source>
</evidence>
<dbReference type="Proteomes" id="UP000076532">
    <property type="component" value="Unassembled WGS sequence"/>
</dbReference>
<dbReference type="AlphaFoldDB" id="A0A166RU00"/>
<feature type="transmembrane region" description="Helical" evidence="1">
    <location>
        <begin position="146"/>
        <end position="164"/>
    </location>
</feature>
<evidence type="ECO:0000313" key="4">
    <source>
        <dbReference type="Proteomes" id="UP000076532"/>
    </source>
</evidence>
<keyword evidence="1" id="KW-0472">Membrane</keyword>
<keyword evidence="1" id="KW-0812">Transmembrane</keyword>
<dbReference type="OrthoDB" id="3254394at2759"/>
<evidence type="ECO:0000256" key="1">
    <source>
        <dbReference type="SAM" id="Phobius"/>
    </source>
</evidence>
<feature type="chain" id="PRO_5007879233" evidence="2">
    <location>
        <begin position="20"/>
        <end position="193"/>
    </location>
</feature>
<name>A0A166RU00_9AGAM</name>
<feature type="transmembrane region" description="Helical" evidence="1">
    <location>
        <begin position="171"/>
        <end position="191"/>
    </location>
</feature>
<keyword evidence="4" id="KW-1185">Reference proteome</keyword>
<proteinExistence type="predicted"/>
<dbReference type="EMBL" id="KV417502">
    <property type="protein sequence ID" value="KZP28650.1"/>
    <property type="molecule type" value="Genomic_DNA"/>
</dbReference>
<feature type="signal peptide" evidence="2">
    <location>
        <begin position="1"/>
        <end position="19"/>
    </location>
</feature>
<keyword evidence="1" id="KW-1133">Transmembrane helix</keyword>